<evidence type="ECO:0000259" key="2">
    <source>
        <dbReference type="Pfam" id="PF02979"/>
    </source>
</evidence>
<protein>
    <recommendedName>
        <fullName evidence="2">Nitrile hydratase alpha/Thiocyanate hydrolase gamma domain-containing protein</fullName>
    </recommendedName>
</protein>
<dbReference type="InterPro" id="IPR004232">
    <property type="entry name" value="CN_Hdrtase_a/SCN_Hdrlase_g"/>
</dbReference>
<sequence length="184" mass="19893">MADQKTPVNQRAVIGEIIAKCWQDEGYKKSFLANPKKFLVEAGMTIPEKVEVKIVESTPKIMYAVLPIKVSLDILHKIMNNIVNHGVSHGLKLPEGGELRFIQNTLKVQYVVIPTKPAEGELTDADLELVAGGKHHHKDVAQVKTNVYAAVEAVAVEAAYTLTTAATNFEVAAEVAAVGAIVLV</sequence>
<dbReference type="STRING" id="1817813.A2008_08435"/>
<feature type="domain" description="Nitrile hydratase alpha/Thiocyanate hydrolase gamma" evidence="2">
    <location>
        <begin position="20"/>
        <end position="69"/>
    </location>
</feature>
<evidence type="ECO:0000313" key="3">
    <source>
        <dbReference type="EMBL" id="OGM03675.1"/>
    </source>
</evidence>
<evidence type="ECO:0000313" key="4">
    <source>
        <dbReference type="Proteomes" id="UP000178735"/>
    </source>
</evidence>
<reference evidence="3 4" key="1">
    <citation type="journal article" date="2016" name="Nat. Commun.">
        <title>Thousands of microbial genomes shed light on interconnected biogeochemical processes in an aquifer system.</title>
        <authorList>
            <person name="Anantharaman K."/>
            <person name="Brown C.T."/>
            <person name="Hug L.A."/>
            <person name="Sharon I."/>
            <person name="Castelle C.J."/>
            <person name="Probst A.J."/>
            <person name="Thomas B.C."/>
            <person name="Singh A."/>
            <person name="Wilkins M.J."/>
            <person name="Karaoz U."/>
            <person name="Brodie E.L."/>
            <person name="Williams K.H."/>
            <person name="Hubbard S.S."/>
            <person name="Banfield J.F."/>
        </authorList>
    </citation>
    <scope>NUCLEOTIDE SEQUENCE [LARGE SCALE GENOMIC DNA]</scope>
</reference>
<dbReference type="AlphaFoldDB" id="A0A1F7WNT1"/>
<dbReference type="Pfam" id="PF02979">
    <property type="entry name" value="NHase_alpha"/>
    <property type="match status" value="1"/>
</dbReference>
<dbReference type="GO" id="GO:0003824">
    <property type="term" value="F:catalytic activity"/>
    <property type="evidence" value="ECO:0007669"/>
    <property type="project" value="InterPro"/>
</dbReference>
<dbReference type="Gene3D" id="3.90.330.10">
    <property type="entry name" value="Nitrile hydratase alpha /Thiocyanate hydrolase gamma"/>
    <property type="match status" value="1"/>
</dbReference>
<accession>A0A1F7WNT1</accession>
<dbReference type="Proteomes" id="UP000178735">
    <property type="component" value="Unassembled WGS sequence"/>
</dbReference>
<dbReference type="EMBL" id="MGFH01000158">
    <property type="protein sequence ID" value="OGM03675.1"/>
    <property type="molecule type" value="Genomic_DNA"/>
</dbReference>
<dbReference type="InterPro" id="IPR022513">
    <property type="entry name" value="TOMM_pelo"/>
</dbReference>
<gene>
    <name evidence="3" type="ORF">A2008_08435</name>
</gene>
<keyword evidence="1" id="KW-0479">Metal-binding</keyword>
<dbReference type="NCBIfam" id="TIGR03793">
    <property type="entry name" value="leader_NHLP"/>
    <property type="match status" value="1"/>
</dbReference>
<proteinExistence type="predicted"/>
<organism evidence="3 4">
    <name type="scientific">Candidatus Wallbacteria bacterium GWC2_49_35</name>
    <dbReference type="NCBI Taxonomy" id="1817813"/>
    <lineage>
        <taxon>Bacteria</taxon>
        <taxon>Candidatus Walliibacteriota</taxon>
    </lineage>
</organism>
<evidence type="ECO:0000256" key="1">
    <source>
        <dbReference type="ARBA" id="ARBA00022723"/>
    </source>
</evidence>
<dbReference type="SUPFAM" id="SSF56209">
    <property type="entry name" value="Nitrile hydratase alpha chain"/>
    <property type="match status" value="2"/>
</dbReference>
<dbReference type="InterPro" id="IPR036648">
    <property type="entry name" value="CN_Hdrase_a/SCN_Hdrase_g_sf"/>
</dbReference>
<name>A0A1F7WNT1_9BACT</name>
<dbReference type="GO" id="GO:0046914">
    <property type="term" value="F:transition metal ion binding"/>
    <property type="evidence" value="ECO:0007669"/>
    <property type="project" value="InterPro"/>
</dbReference>
<comment type="caution">
    <text evidence="3">The sequence shown here is derived from an EMBL/GenBank/DDBJ whole genome shotgun (WGS) entry which is preliminary data.</text>
</comment>